<organism evidence="2 3">
    <name type="scientific">Zosterops borbonicus</name>
    <dbReference type="NCBI Taxonomy" id="364589"/>
    <lineage>
        <taxon>Eukaryota</taxon>
        <taxon>Metazoa</taxon>
        <taxon>Chordata</taxon>
        <taxon>Craniata</taxon>
        <taxon>Vertebrata</taxon>
        <taxon>Euteleostomi</taxon>
        <taxon>Archelosauria</taxon>
        <taxon>Archosauria</taxon>
        <taxon>Dinosauria</taxon>
        <taxon>Saurischia</taxon>
        <taxon>Theropoda</taxon>
        <taxon>Coelurosauria</taxon>
        <taxon>Aves</taxon>
        <taxon>Neognathae</taxon>
        <taxon>Neoaves</taxon>
        <taxon>Telluraves</taxon>
        <taxon>Australaves</taxon>
        <taxon>Passeriformes</taxon>
        <taxon>Sylvioidea</taxon>
        <taxon>Zosteropidae</taxon>
        <taxon>Zosterops</taxon>
    </lineage>
</organism>
<gene>
    <name evidence="2" type="ORF">HGM15179_009062</name>
</gene>
<feature type="region of interest" description="Disordered" evidence="1">
    <location>
        <begin position="1"/>
        <end position="77"/>
    </location>
</feature>
<accession>A0A8K1GFW3</accession>
<dbReference type="Proteomes" id="UP000796761">
    <property type="component" value="Unassembled WGS sequence"/>
</dbReference>
<evidence type="ECO:0000313" key="2">
    <source>
        <dbReference type="EMBL" id="TRZ18059.1"/>
    </source>
</evidence>
<protein>
    <submittedName>
        <fullName evidence="2">Uncharacterized protein</fullName>
    </submittedName>
</protein>
<proteinExistence type="predicted"/>
<name>A0A8K1GFW3_9PASS</name>
<keyword evidence="3" id="KW-1185">Reference proteome</keyword>
<dbReference type="EMBL" id="SWJQ01000237">
    <property type="protein sequence ID" value="TRZ18059.1"/>
    <property type="molecule type" value="Genomic_DNA"/>
</dbReference>
<evidence type="ECO:0000313" key="3">
    <source>
        <dbReference type="Proteomes" id="UP000796761"/>
    </source>
</evidence>
<dbReference type="AlphaFoldDB" id="A0A8K1GFW3"/>
<reference evidence="2" key="1">
    <citation type="submission" date="2019-04" db="EMBL/GenBank/DDBJ databases">
        <title>Genome assembly of Zosterops borbonicus 15179.</title>
        <authorList>
            <person name="Leroy T."/>
            <person name="Anselmetti Y."/>
            <person name="Tilak M.-K."/>
            <person name="Nabholz B."/>
        </authorList>
    </citation>
    <scope>NUCLEOTIDE SEQUENCE</scope>
    <source>
        <strain evidence="2">HGM_15179</strain>
        <tissue evidence="2">Muscle</tissue>
    </source>
</reference>
<comment type="caution">
    <text evidence="2">The sequence shown here is derived from an EMBL/GenBank/DDBJ whole genome shotgun (WGS) entry which is preliminary data.</text>
</comment>
<evidence type="ECO:0000256" key="1">
    <source>
        <dbReference type="SAM" id="MobiDB-lite"/>
    </source>
</evidence>
<sequence length="104" mass="11037">MGERCDYQRLSSAEEEEEVHGPLPHSFSDSTGQRALRLGSRRPTPPPRQDIAPGMARRVSAGEAVQGSSGGHLAQLDGPRMGMARQLARSTGAPCMASPLCNVP</sequence>